<feature type="compositionally biased region" description="Basic residues" evidence="1">
    <location>
        <begin position="87"/>
        <end position="104"/>
    </location>
</feature>
<evidence type="ECO:0000313" key="3">
    <source>
        <dbReference type="Proteomes" id="UP000781932"/>
    </source>
</evidence>
<dbReference type="RefSeq" id="XP_038738889.1">
    <property type="nucleotide sequence ID" value="XM_038895801.1"/>
</dbReference>
<reference evidence="2" key="1">
    <citation type="submission" date="2020-03" db="EMBL/GenBank/DDBJ databases">
        <authorList>
            <person name="He L."/>
        </authorList>
    </citation>
    <scope>NUCLEOTIDE SEQUENCE</scope>
    <source>
        <strain evidence="2">CkLH20</strain>
    </source>
</reference>
<organism evidence="2 3">
    <name type="scientific">Colletotrichum karsti</name>
    <dbReference type="NCBI Taxonomy" id="1095194"/>
    <lineage>
        <taxon>Eukaryota</taxon>
        <taxon>Fungi</taxon>
        <taxon>Dikarya</taxon>
        <taxon>Ascomycota</taxon>
        <taxon>Pezizomycotina</taxon>
        <taxon>Sordariomycetes</taxon>
        <taxon>Hypocreomycetidae</taxon>
        <taxon>Glomerellales</taxon>
        <taxon>Glomerellaceae</taxon>
        <taxon>Colletotrichum</taxon>
        <taxon>Colletotrichum boninense species complex</taxon>
    </lineage>
</organism>
<accession>A0A9P6LDQ6</accession>
<feature type="compositionally biased region" description="Polar residues" evidence="1">
    <location>
        <begin position="20"/>
        <end position="34"/>
    </location>
</feature>
<dbReference type="Proteomes" id="UP000781932">
    <property type="component" value="Unassembled WGS sequence"/>
</dbReference>
<evidence type="ECO:0000256" key="1">
    <source>
        <dbReference type="SAM" id="MobiDB-lite"/>
    </source>
</evidence>
<gene>
    <name evidence="2" type="ORF">CkaCkLH20_13090</name>
</gene>
<dbReference type="AlphaFoldDB" id="A0A9P6LDQ6"/>
<evidence type="ECO:0000313" key="2">
    <source>
        <dbReference type="EMBL" id="KAF9869428.1"/>
    </source>
</evidence>
<sequence>MEGSAIIVNADKNDGVPRARNQTVESISESPQQHNVNLQHAVFEPQPDFGQDRGVSGADHRTACTTRLALFKAFLDSKHSASIKTSSSRRHRHDRITTPNRHKLNNYSSGSGSSSNDSNDSNLSLDNKPTPKIMSMLINITS</sequence>
<keyword evidence="3" id="KW-1185">Reference proteome</keyword>
<proteinExistence type="predicted"/>
<name>A0A9P6LDQ6_9PEZI</name>
<reference evidence="2" key="2">
    <citation type="submission" date="2020-11" db="EMBL/GenBank/DDBJ databases">
        <title>Whole genome sequencing of Colletotrichum sp.</title>
        <authorList>
            <person name="Li H."/>
        </authorList>
    </citation>
    <scope>NUCLEOTIDE SEQUENCE</scope>
    <source>
        <strain evidence="2">CkLH20</strain>
    </source>
</reference>
<dbReference type="EMBL" id="JAATWM020000072">
    <property type="protein sequence ID" value="KAF9869428.1"/>
    <property type="molecule type" value="Genomic_DNA"/>
</dbReference>
<dbReference type="GeneID" id="62168875"/>
<comment type="caution">
    <text evidence="2">The sequence shown here is derived from an EMBL/GenBank/DDBJ whole genome shotgun (WGS) entry which is preliminary data.</text>
</comment>
<feature type="compositionally biased region" description="Low complexity" evidence="1">
    <location>
        <begin position="105"/>
        <end position="127"/>
    </location>
</feature>
<protein>
    <submittedName>
        <fullName evidence="2">Uncharacterized protein</fullName>
    </submittedName>
</protein>
<feature type="region of interest" description="Disordered" evidence="1">
    <location>
        <begin position="79"/>
        <end position="130"/>
    </location>
</feature>
<feature type="region of interest" description="Disordered" evidence="1">
    <location>
        <begin position="1"/>
        <end position="34"/>
    </location>
</feature>